<evidence type="ECO:0000313" key="3">
    <source>
        <dbReference type="Proteomes" id="UP000248340"/>
    </source>
</evidence>
<name>A0A319C3S0_9EURO</name>
<reference evidence="2 3" key="1">
    <citation type="submission" date="2016-12" db="EMBL/GenBank/DDBJ databases">
        <title>The genomes of Aspergillus section Nigri reveals drivers in fungal speciation.</title>
        <authorList>
            <consortium name="DOE Joint Genome Institute"/>
            <person name="Vesth T.C."/>
            <person name="Nybo J."/>
            <person name="Theobald S."/>
            <person name="Brandl J."/>
            <person name="Frisvad J.C."/>
            <person name="Nielsen K.F."/>
            <person name="Lyhne E.K."/>
            <person name="Kogle M.E."/>
            <person name="Kuo A."/>
            <person name="Riley R."/>
            <person name="Clum A."/>
            <person name="Nolan M."/>
            <person name="Lipzen A."/>
            <person name="Salamov A."/>
            <person name="Henrissat B."/>
            <person name="Wiebenga A."/>
            <person name="De Vries R.P."/>
            <person name="Grigoriev I.V."/>
            <person name="Mortensen U.H."/>
            <person name="Andersen M.R."/>
            <person name="Baker S.E."/>
        </authorList>
    </citation>
    <scope>NUCLEOTIDE SEQUENCE [LARGE SCALE GENOMIC DNA]</scope>
    <source>
        <strain evidence="2 3">CBS 121591</strain>
    </source>
</reference>
<feature type="compositionally biased region" description="Polar residues" evidence="1">
    <location>
        <begin position="56"/>
        <end position="77"/>
    </location>
</feature>
<keyword evidence="3" id="KW-1185">Reference proteome</keyword>
<organism evidence="2 3">
    <name type="scientific">Aspergillus uvarum CBS 121591</name>
    <dbReference type="NCBI Taxonomy" id="1448315"/>
    <lineage>
        <taxon>Eukaryota</taxon>
        <taxon>Fungi</taxon>
        <taxon>Dikarya</taxon>
        <taxon>Ascomycota</taxon>
        <taxon>Pezizomycotina</taxon>
        <taxon>Eurotiomycetes</taxon>
        <taxon>Eurotiomycetidae</taxon>
        <taxon>Eurotiales</taxon>
        <taxon>Aspergillaceae</taxon>
        <taxon>Aspergillus</taxon>
        <taxon>Aspergillus subgen. Circumdati</taxon>
    </lineage>
</organism>
<sequence length="83" mass="9600">MDEAGRATQADSPHHQDDITPFASPPRPGPDHHHHHHHHHYHQFPRHLSSHPPFLLQNTKNNSTKDLLVTQYPQTANLKRHTP</sequence>
<feature type="compositionally biased region" description="Basic residues" evidence="1">
    <location>
        <begin position="32"/>
        <end position="49"/>
    </location>
</feature>
<dbReference type="VEuPathDB" id="FungiDB:BO82DRAFT_357220"/>
<dbReference type="Proteomes" id="UP000248340">
    <property type="component" value="Unassembled WGS sequence"/>
</dbReference>
<dbReference type="AlphaFoldDB" id="A0A319C3S0"/>
<accession>A0A319C3S0</accession>
<proteinExistence type="predicted"/>
<protein>
    <submittedName>
        <fullName evidence="2">Uncharacterized protein</fullName>
    </submittedName>
</protein>
<evidence type="ECO:0000256" key="1">
    <source>
        <dbReference type="SAM" id="MobiDB-lite"/>
    </source>
</evidence>
<gene>
    <name evidence="2" type="ORF">BO82DRAFT_357220</name>
</gene>
<dbReference type="GeneID" id="37138702"/>
<feature type="region of interest" description="Disordered" evidence="1">
    <location>
        <begin position="1"/>
        <end position="83"/>
    </location>
</feature>
<dbReference type="RefSeq" id="XP_025488699.1">
    <property type="nucleotide sequence ID" value="XM_025635961.1"/>
</dbReference>
<dbReference type="EMBL" id="KZ821728">
    <property type="protein sequence ID" value="PYH78499.1"/>
    <property type="molecule type" value="Genomic_DNA"/>
</dbReference>
<evidence type="ECO:0000313" key="2">
    <source>
        <dbReference type="EMBL" id="PYH78499.1"/>
    </source>
</evidence>